<evidence type="ECO:0000313" key="3">
    <source>
        <dbReference type="Proteomes" id="UP000007969"/>
    </source>
</evidence>
<keyword evidence="1" id="KW-0812">Transmembrane</keyword>
<protein>
    <submittedName>
        <fullName evidence="2">Uncharacterized protein</fullName>
    </submittedName>
</protein>
<accession>B9DXX5</accession>
<dbReference type="Proteomes" id="UP000007969">
    <property type="component" value="Chromosome"/>
</dbReference>
<name>B9DXX5_CLOK1</name>
<organism evidence="2 3">
    <name type="scientific">Clostridium kluyveri (strain NBRC 12016)</name>
    <dbReference type="NCBI Taxonomy" id="583346"/>
    <lineage>
        <taxon>Bacteria</taxon>
        <taxon>Bacillati</taxon>
        <taxon>Bacillota</taxon>
        <taxon>Clostridia</taxon>
        <taxon>Eubacteriales</taxon>
        <taxon>Clostridiaceae</taxon>
        <taxon>Clostridium</taxon>
    </lineage>
</organism>
<dbReference type="KEGG" id="ckr:CKR_0049"/>
<dbReference type="HOGENOM" id="CLU_2381107_0_0_9"/>
<evidence type="ECO:0000256" key="1">
    <source>
        <dbReference type="SAM" id="Phobius"/>
    </source>
</evidence>
<evidence type="ECO:0000313" key="2">
    <source>
        <dbReference type="EMBL" id="BAH05100.1"/>
    </source>
</evidence>
<reference evidence="3" key="1">
    <citation type="submission" date="2005-09" db="EMBL/GenBank/DDBJ databases">
        <title>Complete genome sequence of Clostridium kluyveri and comparative genomics of Clostridia species.</title>
        <authorList>
            <person name="Inui M."/>
            <person name="Nonaka H."/>
            <person name="Shinoda Y."/>
            <person name="Ikenaga Y."/>
            <person name="Abe M."/>
            <person name="Naito K."/>
            <person name="Vertes A.A."/>
            <person name="Yukawa H."/>
        </authorList>
    </citation>
    <scope>NUCLEOTIDE SEQUENCE [LARGE SCALE GENOMIC DNA]</scope>
    <source>
        <strain evidence="3">NBRC 12016</strain>
    </source>
</reference>
<dbReference type="AlphaFoldDB" id="B9DXX5"/>
<dbReference type="EMBL" id="AP009049">
    <property type="protein sequence ID" value="BAH05100.1"/>
    <property type="molecule type" value="Genomic_DNA"/>
</dbReference>
<gene>
    <name evidence="2" type="ordered locus">CKR_0049</name>
</gene>
<feature type="transmembrane region" description="Helical" evidence="1">
    <location>
        <begin position="45"/>
        <end position="62"/>
    </location>
</feature>
<proteinExistence type="predicted"/>
<keyword evidence="1" id="KW-0472">Membrane</keyword>
<sequence length="94" mass="10285">MGEGIIVENKNLVKCKACDADIAKSAKKCPHCGEDQRNFFMRYKVLSIIIILIVLAGIGSALNNENDKITTTNFTRQDTANTKTSTSTLSGKDF</sequence>
<keyword evidence="1" id="KW-1133">Transmembrane helix</keyword>